<proteinExistence type="predicted"/>
<gene>
    <name evidence="1" type="ORF">LTRI10_LOCUS45062</name>
</gene>
<evidence type="ECO:0000313" key="1">
    <source>
        <dbReference type="EMBL" id="CAL1405266.1"/>
    </source>
</evidence>
<evidence type="ECO:0000313" key="2">
    <source>
        <dbReference type="Proteomes" id="UP001497516"/>
    </source>
</evidence>
<dbReference type="Proteomes" id="UP001497516">
    <property type="component" value="Chromosome 8"/>
</dbReference>
<protein>
    <submittedName>
        <fullName evidence="1">Uncharacterized protein</fullName>
    </submittedName>
</protein>
<organism evidence="1 2">
    <name type="scientific">Linum trigynum</name>
    <dbReference type="NCBI Taxonomy" id="586398"/>
    <lineage>
        <taxon>Eukaryota</taxon>
        <taxon>Viridiplantae</taxon>
        <taxon>Streptophyta</taxon>
        <taxon>Embryophyta</taxon>
        <taxon>Tracheophyta</taxon>
        <taxon>Spermatophyta</taxon>
        <taxon>Magnoliopsida</taxon>
        <taxon>eudicotyledons</taxon>
        <taxon>Gunneridae</taxon>
        <taxon>Pentapetalae</taxon>
        <taxon>rosids</taxon>
        <taxon>fabids</taxon>
        <taxon>Malpighiales</taxon>
        <taxon>Linaceae</taxon>
        <taxon>Linum</taxon>
    </lineage>
</organism>
<dbReference type="AlphaFoldDB" id="A0AAV2G3P3"/>
<name>A0AAV2G3P3_9ROSI</name>
<keyword evidence="2" id="KW-1185">Reference proteome</keyword>
<sequence length="93" mass="10561">MPHVRLISRVLKLVIYPVHEDSEIPQTEHFPSIRLQHFQVDQIHNGCNSKLHVEAPHDTIGSCKHPSGQVLKLQGLKKRKSSTGVLLITEQKQ</sequence>
<accession>A0AAV2G3P3</accession>
<dbReference type="EMBL" id="OZ034821">
    <property type="protein sequence ID" value="CAL1405266.1"/>
    <property type="molecule type" value="Genomic_DNA"/>
</dbReference>
<reference evidence="1 2" key="1">
    <citation type="submission" date="2024-04" db="EMBL/GenBank/DDBJ databases">
        <authorList>
            <person name="Fracassetti M."/>
        </authorList>
    </citation>
    <scope>NUCLEOTIDE SEQUENCE [LARGE SCALE GENOMIC DNA]</scope>
</reference>